<feature type="domain" description="N4BP1 C-terminal UBA" evidence="7">
    <location>
        <begin position="830"/>
        <end position="875"/>
    </location>
</feature>
<feature type="domain" description="N4BP1 second type I KH-domain" evidence="5">
    <location>
        <begin position="92"/>
        <end position="215"/>
    </location>
</feature>
<feature type="domain" description="RNase NYN" evidence="3">
    <location>
        <begin position="693"/>
        <end position="764"/>
    </location>
</feature>
<feature type="region of interest" description="Disordered" evidence="2">
    <location>
        <begin position="804"/>
        <end position="827"/>
    </location>
</feature>
<dbReference type="Pfam" id="PF23054">
    <property type="entry name" value="UBA_N4BP1_C"/>
    <property type="match status" value="1"/>
</dbReference>
<evidence type="ECO:0000259" key="6">
    <source>
        <dbReference type="Pfam" id="PF23053"/>
    </source>
</evidence>
<dbReference type="Pfam" id="PF23053">
    <property type="entry name" value="UBA_N4BP1"/>
    <property type="match status" value="3"/>
</dbReference>
<evidence type="ECO:0000313" key="10">
    <source>
        <dbReference type="Proteomes" id="UP000324632"/>
    </source>
</evidence>
<comment type="similarity">
    <text evidence="1">Belongs to the N4BP1 family.</text>
</comment>
<organism evidence="9 10">
    <name type="scientific">Triplophysa tibetana</name>
    <dbReference type="NCBI Taxonomy" id="1572043"/>
    <lineage>
        <taxon>Eukaryota</taxon>
        <taxon>Metazoa</taxon>
        <taxon>Chordata</taxon>
        <taxon>Craniata</taxon>
        <taxon>Vertebrata</taxon>
        <taxon>Euteleostomi</taxon>
        <taxon>Actinopterygii</taxon>
        <taxon>Neopterygii</taxon>
        <taxon>Teleostei</taxon>
        <taxon>Ostariophysi</taxon>
        <taxon>Cypriniformes</taxon>
        <taxon>Nemacheilidae</taxon>
        <taxon>Triplophysa</taxon>
    </lineage>
</organism>
<evidence type="ECO:0000259" key="7">
    <source>
        <dbReference type="Pfam" id="PF23054"/>
    </source>
</evidence>
<dbReference type="InterPro" id="IPR021869">
    <property type="entry name" value="RNase_Zc3h12_NYN"/>
</dbReference>
<dbReference type="InterPro" id="IPR056631">
    <property type="entry name" value="UBA_N4BP1"/>
</dbReference>
<protein>
    <submittedName>
        <fullName evidence="9">NEDD4-binding protein 1</fullName>
    </submittedName>
</protein>
<feature type="domain" description="DUF7070" evidence="8">
    <location>
        <begin position="502"/>
        <end position="548"/>
    </location>
</feature>
<dbReference type="PANTHER" id="PTHR12876:SF28">
    <property type="entry name" value="PROTEIN KHNYN"/>
    <property type="match status" value="1"/>
</dbReference>
<feature type="region of interest" description="Disordered" evidence="2">
    <location>
        <begin position="350"/>
        <end position="383"/>
    </location>
</feature>
<feature type="domain" description="N4BP1 UBA-like" evidence="6">
    <location>
        <begin position="311"/>
        <end position="355"/>
    </location>
</feature>
<evidence type="ECO:0000259" key="3">
    <source>
        <dbReference type="Pfam" id="PF11977"/>
    </source>
</evidence>
<evidence type="ECO:0000256" key="2">
    <source>
        <dbReference type="SAM" id="MobiDB-lite"/>
    </source>
</evidence>
<dbReference type="Pfam" id="PF11977">
    <property type="entry name" value="RNase_Zc3h12a"/>
    <property type="match status" value="1"/>
</dbReference>
<dbReference type="InterPro" id="IPR056578">
    <property type="entry name" value="UBA_N4BP1_C"/>
</dbReference>
<feature type="domain" description="N4BP1 first type I KH-domain" evidence="4">
    <location>
        <begin position="27"/>
        <end position="91"/>
    </location>
</feature>
<evidence type="ECO:0000256" key="1">
    <source>
        <dbReference type="ARBA" id="ARBA00038274"/>
    </source>
</evidence>
<keyword evidence="10" id="KW-1185">Reference proteome</keyword>
<dbReference type="GO" id="GO:0003729">
    <property type="term" value="F:mRNA binding"/>
    <property type="evidence" value="ECO:0007669"/>
    <property type="project" value="TreeGrafter"/>
</dbReference>
<dbReference type="Pfam" id="PF23050">
    <property type="entry name" value="KH_N4BP1_1st"/>
    <property type="match status" value="1"/>
</dbReference>
<dbReference type="InterPro" id="IPR051101">
    <property type="entry name" value="ZC3H12/N4BP1_RNase_Reg"/>
</dbReference>
<dbReference type="InterPro" id="IPR055498">
    <property type="entry name" value="DUF7070"/>
</dbReference>
<evidence type="ECO:0000259" key="4">
    <source>
        <dbReference type="Pfam" id="PF23050"/>
    </source>
</evidence>
<evidence type="ECO:0000313" key="9">
    <source>
        <dbReference type="EMBL" id="KAA0723966.1"/>
    </source>
</evidence>
<gene>
    <name evidence="9" type="ORF">E1301_Tti015345</name>
</gene>
<sequence>MALSALTAEGSRSQRMDGETEEQPLEDEFACPGVLRGALGSLRPTVQHVFGVTLSIGGEDAFSQDGQMWLRLRGAGRDVQAAKVFVKGVVNQEAQQEFQFPEALNCVFCGAEGLFMDCLIKNTSAHLVVGSQSCLLITGLEEPVVKAYSFMEDLIEKYEISQGRCSDPGSVNTDESMDSLQRFKSLVEGREDRHTVSLLVLPLTVKKVLLDLVKQSGRDEKPGREDQSRAAQRTEAEVMLHKRPVDQNRTMVTPGITHYNQSGSHGSVHHGANDTVRTSDVSNCYIPISLCRTDSERLEETEPDDESGHRDEFQHLLRFFTVMGFTQEVVKRVLARTGLKEPSQLLDLIQQEQDKSGLRRGNTETWRKEPNESATEKQDAKPDDFVMVFTEDVDQRVVARTGPNEDSQLLDLIQQEQDKNGQRRGNQEAQRKETDLLMFFTVMGFTEEVVQRVLARTSLKDASQLLDLVQQEQDKSGLRRGNSETWRKDTDKNAMEEQNAKPDDFVMGVLKKAAATCGYTEEKVEQVYSSMTGPNPRQLLMELQKPDRRPGCDRTADPRTGVEENAMMRCDNMLQPLVSVRGPPQTTYTSRPGLENLNVRDVSPNQQPMNSPLLPVGSHTNHSFPKVQKISGVQRHDMQSKPRARQAPASTGVTGPQRFIEGLKMPFRLQLSDDPGDDKLRQIIVDGSNVAMRFMLNLAQQTNGVIVTNDNMRDLVDESPAWRDIIKRRWREIRNVTNLLQYVFAGDLFMLPDDPMGHGGPHLNDFLQTNNSSLPPPGCHSFAGVSSSQSNPAPRAHTEVLRYRDSRPGGHGRGQGSVEGERRVHGEDVRAAEDTLKLRKSLMQIFPEQKSVVNMTLQCHPSINDINRLTDFILEQLQ</sequence>
<evidence type="ECO:0000259" key="5">
    <source>
        <dbReference type="Pfam" id="PF23052"/>
    </source>
</evidence>
<dbReference type="PANTHER" id="PTHR12876">
    <property type="entry name" value="N4BP1-RELATED"/>
    <property type="match status" value="1"/>
</dbReference>
<feature type="compositionally biased region" description="Basic and acidic residues" evidence="2">
    <location>
        <begin position="352"/>
        <end position="383"/>
    </location>
</feature>
<proteinExistence type="inferred from homology"/>
<evidence type="ECO:0000259" key="8">
    <source>
        <dbReference type="Pfam" id="PF23255"/>
    </source>
</evidence>
<dbReference type="GO" id="GO:0004521">
    <property type="term" value="F:RNA endonuclease activity"/>
    <property type="evidence" value="ECO:0007669"/>
    <property type="project" value="TreeGrafter"/>
</dbReference>
<dbReference type="InterPro" id="IPR056630">
    <property type="entry name" value="KH_N4BP1_2nd"/>
</dbReference>
<feature type="domain" description="N4BP1 UBA-like" evidence="6">
    <location>
        <begin position="386"/>
        <end position="419"/>
    </location>
</feature>
<accession>A0A5A9PSJ4</accession>
<feature type="domain" description="N4BP1 UBA-like" evidence="6">
    <location>
        <begin position="433"/>
        <end position="475"/>
    </location>
</feature>
<dbReference type="GO" id="GO:0036464">
    <property type="term" value="C:cytoplasmic ribonucleoprotein granule"/>
    <property type="evidence" value="ECO:0007669"/>
    <property type="project" value="TreeGrafter"/>
</dbReference>
<dbReference type="EMBL" id="SOYY01000003">
    <property type="protein sequence ID" value="KAA0723966.1"/>
    <property type="molecule type" value="Genomic_DNA"/>
</dbReference>
<feature type="region of interest" description="Disordered" evidence="2">
    <location>
        <begin position="1"/>
        <end position="25"/>
    </location>
</feature>
<dbReference type="Pfam" id="PF23052">
    <property type="entry name" value="KH_N4BP1_2nd"/>
    <property type="match status" value="1"/>
</dbReference>
<dbReference type="Proteomes" id="UP000324632">
    <property type="component" value="Chromosome 3"/>
</dbReference>
<feature type="region of interest" description="Disordered" evidence="2">
    <location>
        <begin position="578"/>
        <end position="624"/>
    </location>
</feature>
<dbReference type="AlphaFoldDB" id="A0A5A9PSJ4"/>
<dbReference type="CDD" id="cd09032">
    <property type="entry name" value="KH-I_N4BP1_like_rpt1"/>
    <property type="match status" value="1"/>
</dbReference>
<dbReference type="Gene3D" id="3.40.50.11980">
    <property type="match status" value="1"/>
</dbReference>
<reference evidence="9 10" key="1">
    <citation type="journal article" date="2019" name="Mol. Ecol. Resour.">
        <title>Chromosome-level genome assembly of Triplophysa tibetana, a fish adapted to the harsh high-altitude environment of the Tibetan Plateau.</title>
        <authorList>
            <person name="Yang X."/>
            <person name="Liu H."/>
            <person name="Ma Z."/>
            <person name="Zou Y."/>
            <person name="Zou M."/>
            <person name="Mao Y."/>
            <person name="Li X."/>
            <person name="Wang H."/>
            <person name="Chen T."/>
            <person name="Wang W."/>
            <person name="Yang R."/>
        </authorList>
    </citation>
    <scope>NUCLEOTIDE SEQUENCE [LARGE SCALE GENOMIC DNA]</scope>
    <source>
        <strain evidence="9">TTIB1903HZAU</strain>
        <tissue evidence="9">Muscle</tissue>
    </source>
</reference>
<comment type="caution">
    <text evidence="9">The sequence shown here is derived from an EMBL/GenBank/DDBJ whole genome shotgun (WGS) entry which is preliminary data.</text>
</comment>
<dbReference type="Pfam" id="PF23255">
    <property type="entry name" value="DUF7070"/>
    <property type="match status" value="1"/>
</dbReference>
<dbReference type="GO" id="GO:0005634">
    <property type="term" value="C:nucleus"/>
    <property type="evidence" value="ECO:0007669"/>
    <property type="project" value="TreeGrafter"/>
</dbReference>
<dbReference type="InterPro" id="IPR056629">
    <property type="entry name" value="KH_N4BP1_1st"/>
</dbReference>
<feature type="region of interest" description="Disordered" evidence="2">
    <location>
        <begin position="473"/>
        <end position="494"/>
    </location>
</feature>
<name>A0A5A9PSJ4_9TELE</name>